<dbReference type="KEGG" id="spii:G7077_10245"/>
<evidence type="ECO:0000256" key="1">
    <source>
        <dbReference type="SAM" id="MobiDB-lite"/>
    </source>
</evidence>
<evidence type="ECO:0000313" key="3">
    <source>
        <dbReference type="Proteomes" id="UP000503222"/>
    </source>
</evidence>
<reference evidence="2 3" key="1">
    <citation type="submission" date="2020-03" db="EMBL/GenBank/DDBJ databases">
        <title>Sphingomonas sp. nov., isolated from fish.</title>
        <authorList>
            <person name="Hyun D.-W."/>
            <person name="Bae J.-W."/>
        </authorList>
    </citation>
    <scope>NUCLEOTIDE SEQUENCE [LARGE SCALE GENOMIC DNA]</scope>
    <source>
        <strain evidence="2 3">HDW15B</strain>
    </source>
</reference>
<keyword evidence="3" id="KW-1185">Reference proteome</keyword>
<gene>
    <name evidence="2" type="ORF">G7077_10245</name>
</gene>
<sequence length="244" mass="25435">MSASSFRGVFMVATCAGAALSCYLVSLRVASERTALEDVETKIVLAQRDIRLLQTEIGTRGRLAQLERWNVKVMALSAPTADQFLKGGFELAKLTTPEHKPAVEAPVLLASAPAPVEEEPAAPQRSVAPAQLLHEASLKTSGPSLATELQKAQPVRKPAPVKVEAKPTVAAKAAPKTTEAKAKPVATATAKPSVKPTAASPKAATPAGKQPRTAARDPLAPLPEKKVKVAAATPKSTKAPAKKQ</sequence>
<feature type="region of interest" description="Disordered" evidence="1">
    <location>
        <begin position="146"/>
        <end position="244"/>
    </location>
</feature>
<name>A0A6G7YR54_9SPHN</name>
<evidence type="ECO:0000313" key="2">
    <source>
        <dbReference type="EMBL" id="QIK79219.1"/>
    </source>
</evidence>
<proteinExistence type="predicted"/>
<accession>A0A6G7YR54</accession>
<dbReference type="RefSeq" id="WP_166411610.1">
    <property type="nucleotide sequence ID" value="NZ_CP049869.1"/>
</dbReference>
<dbReference type="AlphaFoldDB" id="A0A6G7YR54"/>
<protein>
    <submittedName>
        <fullName evidence="2">Uncharacterized protein</fullName>
    </submittedName>
</protein>
<feature type="compositionally biased region" description="Low complexity" evidence="1">
    <location>
        <begin position="229"/>
        <end position="244"/>
    </location>
</feature>
<organism evidence="2 3">
    <name type="scientific">Sphingomonas piscis</name>
    <dbReference type="NCBI Taxonomy" id="2714943"/>
    <lineage>
        <taxon>Bacteria</taxon>
        <taxon>Pseudomonadati</taxon>
        <taxon>Pseudomonadota</taxon>
        <taxon>Alphaproteobacteria</taxon>
        <taxon>Sphingomonadales</taxon>
        <taxon>Sphingomonadaceae</taxon>
        <taxon>Sphingomonas</taxon>
    </lineage>
</organism>
<dbReference type="EMBL" id="CP049869">
    <property type="protein sequence ID" value="QIK79219.1"/>
    <property type="molecule type" value="Genomic_DNA"/>
</dbReference>
<feature type="compositionally biased region" description="Low complexity" evidence="1">
    <location>
        <begin position="158"/>
        <end position="209"/>
    </location>
</feature>
<dbReference type="Proteomes" id="UP000503222">
    <property type="component" value="Chromosome"/>
</dbReference>
<dbReference type="PROSITE" id="PS51257">
    <property type="entry name" value="PROKAR_LIPOPROTEIN"/>
    <property type="match status" value="1"/>
</dbReference>